<dbReference type="AlphaFoldDB" id="A0A1X1XZ33"/>
<evidence type="ECO:0000313" key="2">
    <source>
        <dbReference type="Proteomes" id="UP000466396"/>
    </source>
</evidence>
<accession>A0A1X1XZ33</accession>
<dbReference type="STRING" id="169765.AWC15_03895"/>
<dbReference type="OrthoDB" id="4724764at2"/>
<keyword evidence="2" id="KW-1185">Reference proteome</keyword>
<reference evidence="1 2" key="1">
    <citation type="journal article" date="2019" name="Emerg. Microbes Infect.">
        <title>Comprehensive subspecies identification of 175 nontuberculous mycobacteria species based on 7547 genomic profiles.</title>
        <authorList>
            <person name="Matsumoto Y."/>
            <person name="Kinjo T."/>
            <person name="Motooka D."/>
            <person name="Nabeya D."/>
            <person name="Jung N."/>
            <person name="Uechi K."/>
            <person name="Horii T."/>
            <person name="Iida T."/>
            <person name="Fujita J."/>
            <person name="Nakamura S."/>
        </authorList>
    </citation>
    <scope>NUCLEOTIDE SEQUENCE [LARGE SCALE GENOMIC DNA]</scope>
    <source>
        <strain evidence="1 2">JCM 15657</strain>
    </source>
</reference>
<protein>
    <submittedName>
        <fullName evidence="1">Uncharacterized protein</fullName>
    </submittedName>
</protein>
<gene>
    <name evidence="1" type="ORF">MLAC_06180</name>
</gene>
<dbReference type="Proteomes" id="UP000466396">
    <property type="component" value="Chromosome"/>
</dbReference>
<dbReference type="Gene3D" id="3.30.530.20">
    <property type="match status" value="1"/>
</dbReference>
<name>A0A1X1XZ33_9MYCO</name>
<evidence type="ECO:0000313" key="1">
    <source>
        <dbReference type="EMBL" id="BBX95324.1"/>
    </source>
</evidence>
<dbReference type="Pfam" id="PF10604">
    <property type="entry name" value="Polyketide_cyc2"/>
    <property type="match status" value="1"/>
</dbReference>
<dbReference type="EMBL" id="AP022581">
    <property type="protein sequence ID" value="BBX95324.1"/>
    <property type="molecule type" value="Genomic_DNA"/>
</dbReference>
<proteinExistence type="predicted"/>
<dbReference type="InterPro" id="IPR023393">
    <property type="entry name" value="START-like_dom_sf"/>
</dbReference>
<dbReference type="InterPro" id="IPR019587">
    <property type="entry name" value="Polyketide_cyclase/dehydratase"/>
</dbReference>
<dbReference type="SUPFAM" id="SSF55961">
    <property type="entry name" value="Bet v1-like"/>
    <property type="match status" value="1"/>
</dbReference>
<dbReference type="RefSeq" id="WP_085161747.1">
    <property type="nucleotide sequence ID" value="NZ_AP022581.1"/>
</dbReference>
<sequence>MARSVVVEQSRAIPVTVEAAFGGTLPISLPLICSHWYGPIPPIKEVRDQTGAWDAAGQTRVVMMVGGGSVREELTSVDPPRSFGYTLSGITGPLAPLVSSVDGRWSFAPAGTGTTVTWQWRIHARSAAAAPVLPLFARMWKGYARRVLEELSAQLVR</sequence>
<organism evidence="1 2">
    <name type="scientific">Mycobacterium lacus</name>
    <dbReference type="NCBI Taxonomy" id="169765"/>
    <lineage>
        <taxon>Bacteria</taxon>
        <taxon>Bacillati</taxon>
        <taxon>Actinomycetota</taxon>
        <taxon>Actinomycetes</taxon>
        <taxon>Mycobacteriales</taxon>
        <taxon>Mycobacteriaceae</taxon>
        <taxon>Mycobacterium</taxon>
    </lineage>
</organism>
<dbReference type="KEGG" id="mlj:MLAC_06180"/>